<dbReference type="Gene3D" id="1.10.3380.30">
    <property type="match status" value="1"/>
</dbReference>
<dbReference type="InterPro" id="IPR001650">
    <property type="entry name" value="Helicase_C-like"/>
</dbReference>
<evidence type="ECO:0000259" key="7">
    <source>
        <dbReference type="PROSITE" id="PS51194"/>
    </source>
</evidence>
<evidence type="ECO:0000256" key="3">
    <source>
        <dbReference type="ARBA" id="ARBA00022806"/>
    </source>
</evidence>
<dbReference type="CDD" id="cd18795">
    <property type="entry name" value="SF2_C_Ski2"/>
    <property type="match status" value="1"/>
</dbReference>
<dbReference type="PANTHER" id="PTHR12131">
    <property type="entry name" value="ATP-DEPENDENT RNA AND DNA HELICASE"/>
    <property type="match status" value="1"/>
</dbReference>
<dbReference type="SMART" id="SM01142">
    <property type="entry name" value="DSHCT"/>
    <property type="match status" value="1"/>
</dbReference>
<gene>
    <name evidence="8" type="ORF">GCM10009776_10380</name>
</gene>
<sequence>MTAPGPAERYARATELAKQDRSHPITTAFAASQRFTLDPFQSAGCRALEEGRSVLVAAPTGAGKTIIGEFAVHLAMREPVRNGQGDKAFYTTPIKALSNQKFRELQDVYGADDVGLLTGDTNINGSARIVVMTTEVLRNMLYADSPALRGLKYVVMDEVHYLADRFRGAVWEEIIIHLPQDVRLVSLSATVSNAEEFGDWLDTVRGDTEVIVSEIRPVPLEQHVLVRGDLLPLFDDRAGIATAQVNQELMRIRSFKGPMYENNRRAQAMSSSRQKGQFDAPRRRPNRGGKRPVRSANMQRIERLDRPEVVELLGRANLLPAIFFIFSRAGCDAAVQQVRRAGVRLTSPDERAEIRSIVEERTRTLHDEDLAVLGYYDWLDNLERGLASHHAGLLPAFKEVVEDLFQRKLVKVVFATETLALGINMPARTVVLEKLEKFNGEARVAITSGEYTQLTGRAGRRGIDVEGHAVIQWTEGLDPQQVAALASRRTYPLNSSFRPTYNMAVNLIDQFGRGRARQILESSFAQFQADRAVVGLARQVREQEESLSGYEKAMTCDRGDFAEYSAIRRDLSDAEKLNRKDANASRATRDARQREIGGLRRRMQRHPCHQCPDREHHARWAERYWRLKRTIDKMRQQIDARTGTVARIFDRVVDVLAALDYVRVAEDGGTRLTPSGRTMRRIYGERDLLVAESLRLGLWKDLDAASLAALACCLVYEPRRDEASTGERGLPRGVFRVALNETQALWQQLDDLERDHRLPGSEPIAAGLARAMHSWARGGALDRVLDEADLAAGDFVRWAKQTIDLLDQLSIVAEPALAATARKSLDAVRRGIVSYSSV</sequence>
<keyword evidence="4" id="KW-0067">ATP-binding</keyword>
<dbReference type="PANTHER" id="PTHR12131:SF1">
    <property type="entry name" value="ATP-DEPENDENT RNA HELICASE SUPV3L1, MITOCHONDRIAL-RELATED"/>
    <property type="match status" value="1"/>
</dbReference>
<dbReference type="Pfam" id="PF00270">
    <property type="entry name" value="DEAD"/>
    <property type="match status" value="1"/>
</dbReference>
<name>A0ABP5BPQ5_9MICO</name>
<evidence type="ECO:0000313" key="9">
    <source>
        <dbReference type="Proteomes" id="UP001499933"/>
    </source>
</evidence>
<evidence type="ECO:0000256" key="5">
    <source>
        <dbReference type="SAM" id="MobiDB-lite"/>
    </source>
</evidence>
<dbReference type="GO" id="GO:0004386">
    <property type="term" value="F:helicase activity"/>
    <property type="evidence" value="ECO:0007669"/>
    <property type="project" value="UniProtKB-KW"/>
</dbReference>
<dbReference type="SMART" id="SM00490">
    <property type="entry name" value="HELICc"/>
    <property type="match status" value="1"/>
</dbReference>
<dbReference type="InterPro" id="IPR027417">
    <property type="entry name" value="P-loop_NTPase"/>
</dbReference>
<feature type="compositionally biased region" description="Basic residues" evidence="5">
    <location>
        <begin position="283"/>
        <end position="293"/>
    </location>
</feature>
<dbReference type="InterPro" id="IPR011545">
    <property type="entry name" value="DEAD/DEAH_box_helicase_dom"/>
</dbReference>
<dbReference type="EMBL" id="BAAAOG010000001">
    <property type="protein sequence ID" value="GAA1950265.1"/>
    <property type="molecule type" value="Genomic_DNA"/>
</dbReference>
<feature type="domain" description="Helicase ATP-binding" evidence="6">
    <location>
        <begin position="45"/>
        <end position="209"/>
    </location>
</feature>
<dbReference type="Gene3D" id="3.40.50.300">
    <property type="entry name" value="P-loop containing nucleotide triphosphate hydrolases"/>
    <property type="match status" value="2"/>
</dbReference>
<feature type="region of interest" description="Disordered" evidence="5">
    <location>
        <begin position="264"/>
        <end position="296"/>
    </location>
</feature>
<dbReference type="RefSeq" id="WP_344091886.1">
    <property type="nucleotide sequence ID" value="NZ_BAAAOG010000001.1"/>
</dbReference>
<dbReference type="PROSITE" id="PS51192">
    <property type="entry name" value="HELICASE_ATP_BIND_1"/>
    <property type="match status" value="1"/>
</dbReference>
<accession>A0ABP5BPQ5</accession>
<dbReference type="InterPro" id="IPR050699">
    <property type="entry name" value="RNA-DNA_Helicase"/>
</dbReference>
<organism evidence="8 9">
    <name type="scientific">Microbacterium deminutum</name>
    <dbReference type="NCBI Taxonomy" id="344164"/>
    <lineage>
        <taxon>Bacteria</taxon>
        <taxon>Bacillati</taxon>
        <taxon>Actinomycetota</taxon>
        <taxon>Actinomycetes</taxon>
        <taxon>Micrococcales</taxon>
        <taxon>Microbacteriaceae</taxon>
        <taxon>Microbacterium</taxon>
    </lineage>
</organism>
<keyword evidence="2" id="KW-0378">Hydrolase</keyword>
<protein>
    <submittedName>
        <fullName evidence="8">DEAD/DEAH box helicase</fullName>
    </submittedName>
</protein>
<evidence type="ECO:0000256" key="1">
    <source>
        <dbReference type="ARBA" id="ARBA00022741"/>
    </source>
</evidence>
<keyword evidence="1" id="KW-0547">Nucleotide-binding</keyword>
<evidence type="ECO:0000256" key="4">
    <source>
        <dbReference type="ARBA" id="ARBA00022840"/>
    </source>
</evidence>
<feature type="domain" description="Helicase C-terminal" evidence="7">
    <location>
        <begin position="337"/>
        <end position="509"/>
    </location>
</feature>
<dbReference type="PROSITE" id="PS51194">
    <property type="entry name" value="HELICASE_CTER"/>
    <property type="match status" value="1"/>
</dbReference>
<dbReference type="InterPro" id="IPR012961">
    <property type="entry name" value="Ski2/MTR4_C"/>
</dbReference>
<evidence type="ECO:0000256" key="2">
    <source>
        <dbReference type="ARBA" id="ARBA00022801"/>
    </source>
</evidence>
<dbReference type="Proteomes" id="UP001499933">
    <property type="component" value="Unassembled WGS sequence"/>
</dbReference>
<dbReference type="InterPro" id="IPR014001">
    <property type="entry name" value="Helicase_ATP-bd"/>
</dbReference>
<comment type="caution">
    <text evidence="8">The sequence shown here is derived from an EMBL/GenBank/DDBJ whole genome shotgun (WGS) entry which is preliminary data.</text>
</comment>
<dbReference type="SUPFAM" id="SSF52540">
    <property type="entry name" value="P-loop containing nucleoside triphosphate hydrolases"/>
    <property type="match status" value="1"/>
</dbReference>
<dbReference type="Pfam" id="PF08148">
    <property type="entry name" value="DSHCT"/>
    <property type="match status" value="1"/>
</dbReference>
<evidence type="ECO:0000259" key="6">
    <source>
        <dbReference type="PROSITE" id="PS51192"/>
    </source>
</evidence>
<dbReference type="SMART" id="SM00487">
    <property type="entry name" value="DEXDc"/>
    <property type="match status" value="1"/>
</dbReference>
<evidence type="ECO:0000313" key="8">
    <source>
        <dbReference type="EMBL" id="GAA1950265.1"/>
    </source>
</evidence>
<keyword evidence="9" id="KW-1185">Reference proteome</keyword>
<keyword evidence="3 8" id="KW-0347">Helicase</keyword>
<proteinExistence type="predicted"/>
<dbReference type="Pfam" id="PF00271">
    <property type="entry name" value="Helicase_C"/>
    <property type="match status" value="1"/>
</dbReference>
<reference evidence="9" key="1">
    <citation type="journal article" date="2019" name="Int. J. Syst. Evol. Microbiol.">
        <title>The Global Catalogue of Microorganisms (GCM) 10K type strain sequencing project: providing services to taxonomists for standard genome sequencing and annotation.</title>
        <authorList>
            <consortium name="The Broad Institute Genomics Platform"/>
            <consortium name="The Broad Institute Genome Sequencing Center for Infectious Disease"/>
            <person name="Wu L."/>
            <person name="Ma J."/>
        </authorList>
    </citation>
    <scope>NUCLEOTIDE SEQUENCE [LARGE SCALE GENOMIC DNA]</scope>
    <source>
        <strain evidence="9">JCM 14901</strain>
    </source>
</reference>